<protein>
    <submittedName>
        <fullName evidence="5">Beta-lactamase family protein</fullName>
    </submittedName>
</protein>
<dbReference type="InterPro" id="IPR012338">
    <property type="entry name" value="Beta-lactam/transpept-like"/>
</dbReference>
<dbReference type="PANTHER" id="PTHR46825">
    <property type="entry name" value="D-ALANYL-D-ALANINE-CARBOXYPEPTIDASE/ENDOPEPTIDASE AMPH"/>
    <property type="match status" value="1"/>
</dbReference>
<evidence type="ECO:0000259" key="4">
    <source>
        <dbReference type="Pfam" id="PF00144"/>
    </source>
</evidence>
<reference evidence="5" key="1">
    <citation type="submission" date="2022-10" db="EMBL/GenBank/DDBJ databases">
        <title>Chitinophaga sp. nov., isolated from soil.</title>
        <authorList>
            <person name="Jeon C.O."/>
        </authorList>
    </citation>
    <scope>NUCLEOTIDE SEQUENCE</scope>
    <source>
        <strain evidence="5">R8</strain>
    </source>
</reference>
<dbReference type="EMBL" id="CP107006">
    <property type="protein sequence ID" value="UYQ94081.1"/>
    <property type="molecule type" value="Genomic_DNA"/>
</dbReference>
<evidence type="ECO:0000256" key="1">
    <source>
        <dbReference type="ARBA" id="ARBA00004370"/>
    </source>
</evidence>
<evidence type="ECO:0000256" key="3">
    <source>
        <dbReference type="SAM" id="SignalP"/>
    </source>
</evidence>
<proteinExistence type="predicted"/>
<dbReference type="Pfam" id="PF00144">
    <property type="entry name" value="Beta-lactamase"/>
    <property type="match status" value="1"/>
</dbReference>
<dbReference type="PANTHER" id="PTHR46825:SF11">
    <property type="entry name" value="PENICILLIN-BINDING PROTEIN 4"/>
    <property type="match status" value="1"/>
</dbReference>
<keyword evidence="6" id="KW-1185">Reference proteome</keyword>
<comment type="subcellular location">
    <subcellularLocation>
        <location evidence="1">Membrane</location>
    </subcellularLocation>
</comment>
<dbReference type="SUPFAM" id="SSF56601">
    <property type="entry name" value="beta-lactamase/transpeptidase-like"/>
    <property type="match status" value="1"/>
</dbReference>
<feature type="chain" id="PRO_5045150552" evidence="3">
    <location>
        <begin position="20"/>
        <end position="441"/>
    </location>
</feature>
<sequence length="441" mass="49495">MKRSSLLLLWLCLATLASAQNLSAKLDTVLNYYARKGQFNGSALVAYKGTVVLTKGYGFRDSAKLVKNDENSIFQLGSITKQFTSTIILRLQEEKKLNVNERLSKYFPSYPKGDSITIAQLMSHTSGIFNYTNDRVFMQSQIEKHFSRDSMLALFQHKPLEFSPGSKYQYSNSNYMLLGYIIEDVTKMPYYQAARRYLFTPLKMTHTGFDFTRLKSREKATGYFTLARRAPIVDSSISYAAGAAYSTTGDLYKWHQGMSANRIISAASATQAYMPVLNNYGFGWVIDSVAGKRKIGHGGGIHGFNTTISRIPEDEACIILLSNVSNSLLNTITDGLWKTIYLDAPPPADNPSVKVDLALLEQYKGNYTAENGFSVMFSVQNGELHAVPRGQNEKVMAADGKDSFYDAEEQHIKIKFNRDDKDQVNSFTLTQSGRQMIFKKD</sequence>
<dbReference type="RefSeq" id="WP_244841917.1">
    <property type="nucleotide sequence ID" value="NZ_CP107006.1"/>
</dbReference>
<feature type="domain" description="Beta-lactamase-related" evidence="4">
    <location>
        <begin position="41"/>
        <end position="326"/>
    </location>
</feature>
<organism evidence="5 6">
    <name type="scientific">Chitinophaga horti</name>
    <dbReference type="NCBI Taxonomy" id="2920382"/>
    <lineage>
        <taxon>Bacteria</taxon>
        <taxon>Pseudomonadati</taxon>
        <taxon>Bacteroidota</taxon>
        <taxon>Chitinophagia</taxon>
        <taxon>Chitinophagales</taxon>
        <taxon>Chitinophagaceae</taxon>
        <taxon>Chitinophaga</taxon>
    </lineage>
</organism>
<dbReference type="InterPro" id="IPR050491">
    <property type="entry name" value="AmpC-like"/>
</dbReference>
<accession>A0ABY6J3X9</accession>
<dbReference type="InterPro" id="IPR001466">
    <property type="entry name" value="Beta-lactam-related"/>
</dbReference>
<feature type="signal peptide" evidence="3">
    <location>
        <begin position="1"/>
        <end position="19"/>
    </location>
</feature>
<keyword evidence="3" id="KW-0732">Signal</keyword>
<name>A0ABY6J3X9_9BACT</name>
<dbReference type="Gene3D" id="3.40.710.10">
    <property type="entry name" value="DD-peptidase/beta-lactamase superfamily"/>
    <property type="match status" value="1"/>
</dbReference>
<evidence type="ECO:0000256" key="2">
    <source>
        <dbReference type="ARBA" id="ARBA00023136"/>
    </source>
</evidence>
<evidence type="ECO:0000313" key="6">
    <source>
        <dbReference type="Proteomes" id="UP001162741"/>
    </source>
</evidence>
<gene>
    <name evidence="5" type="ORF">MKQ68_03120</name>
</gene>
<keyword evidence="2" id="KW-0472">Membrane</keyword>
<evidence type="ECO:0000313" key="5">
    <source>
        <dbReference type="EMBL" id="UYQ94081.1"/>
    </source>
</evidence>
<dbReference type="Proteomes" id="UP001162741">
    <property type="component" value="Chromosome"/>
</dbReference>